<protein>
    <submittedName>
        <fullName evidence="2">Uncharacterized protein</fullName>
    </submittedName>
</protein>
<dbReference type="Proteomes" id="UP000735302">
    <property type="component" value="Unassembled WGS sequence"/>
</dbReference>
<keyword evidence="3" id="KW-1185">Reference proteome</keyword>
<reference evidence="2 3" key="1">
    <citation type="journal article" date="2021" name="Elife">
        <title>Chloroplast acquisition without the gene transfer in kleptoplastic sea slugs, Plakobranchus ocellatus.</title>
        <authorList>
            <person name="Maeda T."/>
            <person name="Takahashi S."/>
            <person name="Yoshida T."/>
            <person name="Shimamura S."/>
            <person name="Takaki Y."/>
            <person name="Nagai Y."/>
            <person name="Toyoda A."/>
            <person name="Suzuki Y."/>
            <person name="Arimoto A."/>
            <person name="Ishii H."/>
            <person name="Satoh N."/>
            <person name="Nishiyama T."/>
            <person name="Hasebe M."/>
            <person name="Maruyama T."/>
            <person name="Minagawa J."/>
            <person name="Obokata J."/>
            <person name="Shigenobu S."/>
        </authorList>
    </citation>
    <scope>NUCLEOTIDE SEQUENCE [LARGE SCALE GENOMIC DNA]</scope>
</reference>
<comment type="caution">
    <text evidence="2">The sequence shown here is derived from an EMBL/GenBank/DDBJ whole genome shotgun (WGS) entry which is preliminary data.</text>
</comment>
<organism evidence="2 3">
    <name type="scientific">Plakobranchus ocellatus</name>
    <dbReference type="NCBI Taxonomy" id="259542"/>
    <lineage>
        <taxon>Eukaryota</taxon>
        <taxon>Metazoa</taxon>
        <taxon>Spiralia</taxon>
        <taxon>Lophotrochozoa</taxon>
        <taxon>Mollusca</taxon>
        <taxon>Gastropoda</taxon>
        <taxon>Heterobranchia</taxon>
        <taxon>Euthyneura</taxon>
        <taxon>Panpulmonata</taxon>
        <taxon>Sacoglossa</taxon>
        <taxon>Placobranchoidea</taxon>
        <taxon>Plakobranchidae</taxon>
        <taxon>Plakobranchus</taxon>
    </lineage>
</organism>
<evidence type="ECO:0000313" key="3">
    <source>
        <dbReference type="Proteomes" id="UP000735302"/>
    </source>
</evidence>
<feature type="signal peptide" evidence="1">
    <location>
        <begin position="1"/>
        <end position="23"/>
    </location>
</feature>
<feature type="chain" id="PRO_5043808583" evidence="1">
    <location>
        <begin position="24"/>
        <end position="128"/>
    </location>
</feature>
<sequence>MASKVYVVVICVLVCAVICIVEGNLPGCKKFNQLFRIGQTSRFFYKDKCVVQRCEKDKWVTIKQEELVELVSHLEEESLTYAMDISTEQTKRMTNTSKESDQALERAVKTVDCSELQIEVLWRRILDF</sequence>
<keyword evidence="1" id="KW-0732">Signal</keyword>
<proteinExistence type="predicted"/>
<dbReference type="AlphaFoldDB" id="A0AAV4A9H3"/>
<evidence type="ECO:0000313" key="2">
    <source>
        <dbReference type="EMBL" id="GFO03331.1"/>
    </source>
</evidence>
<evidence type="ECO:0000256" key="1">
    <source>
        <dbReference type="SAM" id="SignalP"/>
    </source>
</evidence>
<gene>
    <name evidence="2" type="ORF">PoB_002983600</name>
</gene>
<name>A0AAV4A9H3_9GAST</name>
<dbReference type="EMBL" id="BLXT01003724">
    <property type="protein sequence ID" value="GFO03331.1"/>
    <property type="molecule type" value="Genomic_DNA"/>
</dbReference>
<accession>A0AAV4A9H3</accession>